<dbReference type="RefSeq" id="WP_247813843.1">
    <property type="nucleotide sequence ID" value="NZ_CP095855.1"/>
</dbReference>
<protein>
    <recommendedName>
        <fullName evidence="10">Archaemetzincin</fullName>
    </recommendedName>
</protein>
<keyword evidence="9" id="KW-1185">Reference proteome</keyword>
<organism evidence="8 9">
    <name type="scientific">Chitinophaga filiformis</name>
    <name type="common">Myxococcus filiformis</name>
    <name type="synonym">Flexibacter filiformis</name>
    <dbReference type="NCBI Taxonomy" id="104663"/>
    <lineage>
        <taxon>Bacteria</taxon>
        <taxon>Pseudomonadati</taxon>
        <taxon>Bacteroidota</taxon>
        <taxon>Chitinophagia</taxon>
        <taxon>Chitinophagales</taxon>
        <taxon>Chitinophagaceae</taxon>
        <taxon>Chitinophaga</taxon>
    </lineage>
</organism>
<dbReference type="InterPro" id="IPR012962">
    <property type="entry name" value="Pept_M54_archaemetzincn"/>
</dbReference>
<feature type="chain" id="PRO_5045661042" description="Archaemetzincin" evidence="7">
    <location>
        <begin position="20"/>
        <end position="193"/>
    </location>
</feature>
<dbReference type="Proteomes" id="UP000830198">
    <property type="component" value="Chromosome"/>
</dbReference>
<keyword evidence="6" id="KW-0482">Metalloprotease</keyword>
<keyword evidence="3" id="KW-0479">Metal-binding</keyword>
<reference evidence="8 9" key="1">
    <citation type="submission" date="2022-04" db="EMBL/GenBank/DDBJ databases">
        <title>The arsenic-methylating capacity of Chitinophaga filiformis YT5 during chitin decomposition.</title>
        <authorList>
            <person name="Chen G."/>
            <person name="Liang Y."/>
        </authorList>
    </citation>
    <scope>NUCLEOTIDE SEQUENCE [LARGE SCALE GENOMIC DNA]</scope>
    <source>
        <strain evidence="8 9">YT5</strain>
    </source>
</reference>
<dbReference type="CDD" id="cd11375">
    <property type="entry name" value="Peptidase_M54"/>
    <property type="match status" value="1"/>
</dbReference>
<proteinExistence type="predicted"/>
<accession>A0ABY4IAB1</accession>
<dbReference type="Gene3D" id="3.40.390.10">
    <property type="entry name" value="Collagenase (Catalytic Domain)"/>
    <property type="match status" value="1"/>
</dbReference>
<dbReference type="Pfam" id="PF07998">
    <property type="entry name" value="Peptidase_M54"/>
    <property type="match status" value="1"/>
</dbReference>
<dbReference type="InterPro" id="IPR024079">
    <property type="entry name" value="MetalloPept_cat_dom_sf"/>
</dbReference>
<keyword evidence="2" id="KW-0645">Protease</keyword>
<evidence type="ECO:0000256" key="4">
    <source>
        <dbReference type="ARBA" id="ARBA00022801"/>
    </source>
</evidence>
<name>A0ABY4IAB1_CHIFI</name>
<keyword evidence="4" id="KW-0378">Hydrolase</keyword>
<keyword evidence="5" id="KW-0862">Zinc</keyword>
<sequence>MIIRLLLIMLILSSCHSNVGSRKVPDIHIRILPLGRVKENYTREAYDNIQKIAGHAVLLPATEIPAMAFYAPRNRYRADSLIRWMSKQAKANEIYIGITTQDISTTKGEYADYGVMGLGYCPGKACIVSSYRLKNKQHFYKLVIHELGHNMGLQHCPVPTCYMRDAKGGDPTGEEKGFCKQCAAYLQKKGWNL</sequence>
<dbReference type="PANTHER" id="PTHR15910:SF1">
    <property type="entry name" value="ARCHAEMETZINCIN-2"/>
    <property type="match status" value="1"/>
</dbReference>
<gene>
    <name evidence="8" type="ORF">MYF79_10575</name>
</gene>
<evidence type="ECO:0008006" key="10">
    <source>
        <dbReference type="Google" id="ProtNLM"/>
    </source>
</evidence>
<dbReference type="EMBL" id="CP095855">
    <property type="protein sequence ID" value="UPK71726.1"/>
    <property type="molecule type" value="Genomic_DNA"/>
</dbReference>
<evidence type="ECO:0000256" key="1">
    <source>
        <dbReference type="ARBA" id="ARBA00001947"/>
    </source>
</evidence>
<dbReference type="PROSITE" id="PS51257">
    <property type="entry name" value="PROKAR_LIPOPROTEIN"/>
    <property type="match status" value="1"/>
</dbReference>
<evidence type="ECO:0000256" key="7">
    <source>
        <dbReference type="SAM" id="SignalP"/>
    </source>
</evidence>
<evidence type="ECO:0000256" key="6">
    <source>
        <dbReference type="ARBA" id="ARBA00023049"/>
    </source>
</evidence>
<evidence type="ECO:0000256" key="2">
    <source>
        <dbReference type="ARBA" id="ARBA00022670"/>
    </source>
</evidence>
<dbReference type="SUPFAM" id="SSF55486">
    <property type="entry name" value="Metalloproteases ('zincins'), catalytic domain"/>
    <property type="match status" value="1"/>
</dbReference>
<dbReference type="PANTHER" id="PTHR15910">
    <property type="entry name" value="ARCHAEMETZINCIN"/>
    <property type="match status" value="1"/>
</dbReference>
<feature type="signal peptide" evidence="7">
    <location>
        <begin position="1"/>
        <end position="19"/>
    </location>
</feature>
<evidence type="ECO:0000256" key="5">
    <source>
        <dbReference type="ARBA" id="ARBA00022833"/>
    </source>
</evidence>
<evidence type="ECO:0000313" key="9">
    <source>
        <dbReference type="Proteomes" id="UP000830198"/>
    </source>
</evidence>
<comment type="cofactor">
    <cofactor evidence="1">
        <name>Zn(2+)</name>
        <dbReference type="ChEBI" id="CHEBI:29105"/>
    </cofactor>
</comment>
<keyword evidence="7" id="KW-0732">Signal</keyword>
<evidence type="ECO:0000313" key="8">
    <source>
        <dbReference type="EMBL" id="UPK71726.1"/>
    </source>
</evidence>
<evidence type="ECO:0000256" key="3">
    <source>
        <dbReference type="ARBA" id="ARBA00022723"/>
    </source>
</evidence>